<dbReference type="OrthoDB" id="9803155at2"/>
<evidence type="ECO:0000256" key="3">
    <source>
        <dbReference type="ARBA" id="ARBA00022605"/>
    </source>
</evidence>
<comment type="caution">
    <text evidence="11">The sequence shown here is derived from an EMBL/GenBank/DDBJ whole genome shotgun (WGS) entry which is preliminary data.</text>
</comment>
<keyword evidence="4 9" id="KW-0808">Transferase</keyword>
<dbReference type="HAMAP" id="MF_00082">
    <property type="entry name" value="ArgB"/>
    <property type="match status" value="1"/>
</dbReference>
<dbReference type="SUPFAM" id="SSF53633">
    <property type="entry name" value="Carbamate kinase-like"/>
    <property type="match status" value="1"/>
</dbReference>
<feature type="binding site" evidence="9">
    <location>
        <position position="68"/>
    </location>
    <ligand>
        <name>substrate</name>
    </ligand>
</feature>
<accession>A0A545T4W2</accession>
<organism evidence="11 12">
    <name type="scientific">Aliikangiella marina</name>
    <dbReference type="NCBI Taxonomy" id="1712262"/>
    <lineage>
        <taxon>Bacteria</taxon>
        <taxon>Pseudomonadati</taxon>
        <taxon>Pseudomonadota</taxon>
        <taxon>Gammaproteobacteria</taxon>
        <taxon>Oceanospirillales</taxon>
        <taxon>Pleioneaceae</taxon>
        <taxon>Aliikangiella</taxon>
    </lineage>
</organism>
<dbReference type="Gene3D" id="3.40.1160.10">
    <property type="entry name" value="Acetylglutamate kinase-like"/>
    <property type="match status" value="1"/>
</dbReference>
<feature type="binding site" evidence="9">
    <location>
        <begin position="46"/>
        <end position="47"/>
    </location>
    <ligand>
        <name>substrate</name>
    </ligand>
</feature>
<comment type="function">
    <text evidence="9">Catalyzes the ATP-dependent phosphorylation of N-acetyl-L-glutamate.</text>
</comment>
<dbReference type="InterPro" id="IPR004662">
    <property type="entry name" value="AcgluKinase_fam"/>
</dbReference>
<sequence length="276" mass="28533">MTDTKKTAVIKVGGDVLLDKAEREGLAANIKDLTAEGWSVVLLHGGGPQVNALQEKHGLTPNKVAGRRITSEADLVVVKQAIAGEVNVNLTATLIQAGLPAFGCHGASGHLIRASKRPPVIVTGAGDKPIDFGEVGDVTGINAELLQGLLDLGQIPVIATLGVSEGGRIFNINADTTVVQIARALKADLLLLTTGVGAVFRDLKQPESRIAQVSRQQANKLIAEGIIQGGMIPKVEEAMKLLSEGVNSIAIVSGRNPGAFLSVANGTGESGTRIVD</sequence>
<reference evidence="11 12" key="1">
    <citation type="submission" date="2019-06" db="EMBL/GenBank/DDBJ databases">
        <title>Draft genome of Aliikangiella marina GYP-15.</title>
        <authorList>
            <person name="Wang G."/>
        </authorList>
    </citation>
    <scope>NUCLEOTIDE SEQUENCE [LARGE SCALE GENOMIC DNA]</scope>
    <source>
        <strain evidence="11 12">GYP-15</strain>
    </source>
</reference>
<dbReference type="PRINTS" id="PR00474">
    <property type="entry name" value="GLU5KINASE"/>
</dbReference>
<dbReference type="GO" id="GO:0003991">
    <property type="term" value="F:acetylglutamate kinase activity"/>
    <property type="evidence" value="ECO:0007669"/>
    <property type="project" value="UniProtKB-UniRule"/>
</dbReference>
<feature type="site" description="Transition state stabilizer" evidence="9">
    <location>
        <position position="11"/>
    </location>
</feature>
<keyword evidence="5 9" id="KW-0547">Nucleotide-binding</keyword>
<comment type="catalytic activity">
    <reaction evidence="8 9">
        <text>N-acetyl-L-glutamate + ATP = N-acetyl-L-glutamyl 5-phosphate + ADP</text>
        <dbReference type="Rhea" id="RHEA:14629"/>
        <dbReference type="ChEBI" id="CHEBI:30616"/>
        <dbReference type="ChEBI" id="CHEBI:44337"/>
        <dbReference type="ChEBI" id="CHEBI:57936"/>
        <dbReference type="ChEBI" id="CHEBI:456216"/>
        <dbReference type="EC" id="2.7.2.8"/>
    </reaction>
</comment>
<dbReference type="PANTHER" id="PTHR23342">
    <property type="entry name" value="N-ACETYLGLUTAMATE SYNTHASE"/>
    <property type="match status" value="1"/>
</dbReference>
<comment type="pathway">
    <text evidence="1 9">Amino-acid biosynthesis; L-arginine biosynthesis; N(2)-acetyl-L-ornithine from L-glutamate: step 2/4.</text>
</comment>
<feature type="domain" description="Aspartate/glutamate/uridylate kinase" evidence="10">
    <location>
        <begin position="6"/>
        <end position="253"/>
    </location>
</feature>
<evidence type="ECO:0000256" key="1">
    <source>
        <dbReference type="ARBA" id="ARBA00004828"/>
    </source>
</evidence>
<evidence type="ECO:0000256" key="5">
    <source>
        <dbReference type="ARBA" id="ARBA00022741"/>
    </source>
</evidence>
<dbReference type="InterPro" id="IPR001057">
    <property type="entry name" value="Glu/AcGlu_kinase"/>
</dbReference>
<keyword evidence="2 9" id="KW-0055">Arginine biosynthesis</keyword>
<dbReference type="GO" id="GO:0005737">
    <property type="term" value="C:cytoplasm"/>
    <property type="evidence" value="ECO:0007669"/>
    <property type="project" value="UniProtKB-SubCell"/>
</dbReference>
<evidence type="ECO:0000256" key="6">
    <source>
        <dbReference type="ARBA" id="ARBA00022777"/>
    </source>
</evidence>
<proteinExistence type="inferred from homology"/>
<dbReference type="UniPathway" id="UPA00068">
    <property type="reaction ID" value="UER00107"/>
</dbReference>
<dbReference type="Proteomes" id="UP000317839">
    <property type="component" value="Unassembled WGS sequence"/>
</dbReference>
<comment type="similarity">
    <text evidence="9">Belongs to the acetylglutamate kinase family. ArgB subfamily.</text>
</comment>
<dbReference type="NCBIfam" id="TIGR00761">
    <property type="entry name" value="argB"/>
    <property type="match status" value="1"/>
</dbReference>
<dbReference type="PIRSF" id="PIRSF000728">
    <property type="entry name" value="NAGK"/>
    <property type="match status" value="1"/>
</dbReference>
<evidence type="ECO:0000256" key="8">
    <source>
        <dbReference type="ARBA" id="ARBA00048141"/>
    </source>
</evidence>
<keyword evidence="3 9" id="KW-0028">Amino-acid biosynthesis</keyword>
<keyword evidence="7 9" id="KW-0067">ATP-binding</keyword>
<feature type="binding site" evidence="9">
    <location>
        <position position="171"/>
    </location>
    <ligand>
        <name>substrate</name>
    </ligand>
</feature>
<evidence type="ECO:0000256" key="2">
    <source>
        <dbReference type="ARBA" id="ARBA00022571"/>
    </source>
</evidence>
<gene>
    <name evidence="9 11" type="primary">argB</name>
    <name evidence="11" type="ORF">FLL45_18805</name>
</gene>
<dbReference type="EC" id="2.7.2.8" evidence="9"/>
<evidence type="ECO:0000313" key="11">
    <source>
        <dbReference type="EMBL" id="TQV72270.1"/>
    </source>
</evidence>
<evidence type="ECO:0000256" key="9">
    <source>
        <dbReference type="HAMAP-Rule" id="MF_00082"/>
    </source>
</evidence>
<dbReference type="GO" id="GO:0005524">
    <property type="term" value="F:ATP binding"/>
    <property type="evidence" value="ECO:0007669"/>
    <property type="project" value="UniProtKB-UniRule"/>
</dbReference>
<dbReference type="EMBL" id="VIKR01000005">
    <property type="protein sequence ID" value="TQV72270.1"/>
    <property type="molecule type" value="Genomic_DNA"/>
</dbReference>
<dbReference type="InterPro" id="IPR001048">
    <property type="entry name" value="Asp/Glu/Uridylate_kinase"/>
</dbReference>
<evidence type="ECO:0000313" key="12">
    <source>
        <dbReference type="Proteomes" id="UP000317839"/>
    </source>
</evidence>
<keyword evidence="6 9" id="KW-0418">Kinase</keyword>
<dbReference type="CDD" id="cd04238">
    <property type="entry name" value="AAK_NAGK-like"/>
    <property type="match status" value="1"/>
</dbReference>
<evidence type="ECO:0000256" key="7">
    <source>
        <dbReference type="ARBA" id="ARBA00022840"/>
    </source>
</evidence>
<dbReference type="PANTHER" id="PTHR23342:SF0">
    <property type="entry name" value="N-ACETYLGLUTAMATE SYNTHASE, MITOCHONDRIAL"/>
    <property type="match status" value="1"/>
</dbReference>
<evidence type="ECO:0000256" key="4">
    <source>
        <dbReference type="ARBA" id="ARBA00022679"/>
    </source>
</evidence>
<dbReference type="RefSeq" id="WP_142943600.1">
    <property type="nucleotide sequence ID" value="NZ_VIKR01000005.1"/>
</dbReference>
<dbReference type="InterPro" id="IPR036393">
    <property type="entry name" value="AceGlu_kinase-like_sf"/>
</dbReference>
<dbReference type="Pfam" id="PF00696">
    <property type="entry name" value="AA_kinase"/>
    <property type="match status" value="1"/>
</dbReference>
<comment type="subcellular location">
    <subcellularLocation>
        <location evidence="9">Cytoplasm</location>
    </subcellularLocation>
</comment>
<evidence type="ECO:0000259" key="10">
    <source>
        <dbReference type="Pfam" id="PF00696"/>
    </source>
</evidence>
<name>A0A545T4W2_9GAMM</name>
<keyword evidence="9" id="KW-0963">Cytoplasm</keyword>
<dbReference type="AlphaFoldDB" id="A0A545T4W2"/>
<feature type="site" description="Transition state stabilizer" evidence="9">
    <location>
        <position position="234"/>
    </location>
</feature>
<keyword evidence="12" id="KW-1185">Reference proteome</keyword>
<dbReference type="GO" id="GO:0042450">
    <property type="term" value="P:L-arginine biosynthetic process via ornithine"/>
    <property type="evidence" value="ECO:0007669"/>
    <property type="project" value="UniProtKB-UniRule"/>
</dbReference>
<protein>
    <recommendedName>
        <fullName evidence="9">Acetylglutamate kinase</fullName>
        <ecNumber evidence="9">2.7.2.8</ecNumber>
    </recommendedName>
    <alternativeName>
        <fullName evidence="9">N-acetyl-L-glutamate 5-phosphotransferase</fullName>
    </alternativeName>
    <alternativeName>
        <fullName evidence="9">NAG kinase</fullName>
        <shortName evidence="9">NAGK</shortName>
    </alternativeName>
</protein>
<dbReference type="InterPro" id="IPR037528">
    <property type="entry name" value="ArgB"/>
</dbReference>